<name>A0A0C9VEL9_9AGAM</name>
<dbReference type="EMBL" id="KN839848">
    <property type="protein sequence ID" value="KIJ64009.1"/>
    <property type="molecule type" value="Genomic_DNA"/>
</dbReference>
<sequence length="222" mass="24932">MQLDHSEYGSEESQYCVERTFPCTTEYLASDSIQVHHQDAASSTPLFPSGDAARFHELQLEPDVVNYMELEDDVRSGEEEAGNYQQSSDEKGANEEQPTEKPPGGSDEGGNQLQDRPSRPSFRQRSIAIILLLTGSGLITAVIVFHSPPRPLRRFIRKHVDPKRFRVGEALLLRWADEDMEMIDGEEDVMVNGGDDLIDDESIPLKPSPRKNPLVYYGSAQR</sequence>
<feature type="region of interest" description="Disordered" evidence="1">
    <location>
        <begin position="74"/>
        <end position="121"/>
    </location>
</feature>
<keyword evidence="2" id="KW-0812">Transmembrane</keyword>
<gene>
    <name evidence="3" type="ORF">HYDPIDRAFT_28903</name>
</gene>
<organism evidence="3 4">
    <name type="scientific">Hydnomerulius pinastri MD-312</name>
    <dbReference type="NCBI Taxonomy" id="994086"/>
    <lineage>
        <taxon>Eukaryota</taxon>
        <taxon>Fungi</taxon>
        <taxon>Dikarya</taxon>
        <taxon>Basidiomycota</taxon>
        <taxon>Agaricomycotina</taxon>
        <taxon>Agaricomycetes</taxon>
        <taxon>Agaricomycetidae</taxon>
        <taxon>Boletales</taxon>
        <taxon>Boletales incertae sedis</taxon>
        <taxon>Leucogyrophana</taxon>
    </lineage>
</organism>
<accession>A0A0C9VEL9</accession>
<evidence type="ECO:0000313" key="3">
    <source>
        <dbReference type="EMBL" id="KIJ64009.1"/>
    </source>
</evidence>
<evidence type="ECO:0000256" key="2">
    <source>
        <dbReference type="SAM" id="Phobius"/>
    </source>
</evidence>
<evidence type="ECO:0000256" key="1">
    <source>
        <dbReference type="SAM" id="MobiDB-lite"/>
    </source>
</evidence>
<dbReference type="OrthoDB" id="29460at2759"/>
<dbReference type="Proteomes" id="UP000053820">
    <property type="component" value="Unassembled WGS sequence"/>
</dbReference>
<evidence type="ECO:0000313" key="4">
    <source>
        <dbReference type="Proteomes" id="UP000053820"/>
    </source>
</evidence>
<dbReference type="AlphaFoldDB" id="A0A0C9VEL9"/>
<dbReference type="HOGENOM" id="CLU_1245526_0_0_1"/>
<proteinExistence type="predicted"/>
<keyword evidence="2" id="KW-1133">Transmembrane helix</keyword>
<feature type="transmembrane region" description="Helical" evidence="2">
    <location>
        <begin position="126"/>
        <end position="145"/>
    </location>
</feature>
<reference evidence="3 4" key="1">
    <citation type="submission" date="2014-04" db="EMBL/GenBank/DDBJ databases">
        <title>Evolutionary Origins and Diversification of the Mycorrhizal Mutualists.</title>
        <authorList>
            <consortium name="DOE Joint Genome Institute"/>
            <consortium name="Mycorrhizal Genomics Consortium"/>
            <person name="Kohler A."/>
            <person name="Kuo A."/>
            <person name="Nagy L.G."/>
            <person name="Floudas D."/>
            <person name="Copeland A."/>
            <person name="Barry K.W."/>
            <person name="Cichocki N."/>
            <person name="Veneault-Fourrey C."/>
            <person name="LaButti K."/>
            <person name="Lindquist E.A."/>
            <person name="Lipzen A."/>
            <person name="Lundell T."/>
            <person name="Morin E."/>
            <person name="Murat C."/>
            <person name="Riley R."/>
            <person name="Ohm R."/>
            <person name="Sun H."/>
            <person name="Tunlid A."/>
            <person name="Henrissat B."/>
            <person name="Grigoriev I.V."/>
            <person name="Hibbett D.S."/>
            <person name="Martin F."/>
        </authorList>
    </citation>
    <scope>NUCLEOTIDE SEQUENCE [LARGE SCALE GENOMIC DNA]</scope>
    <source>
        <strain evidence="3 4">MD-312</strain>
    </source>
</reference>
<keyword evidence="4" id="KW-1185">Reference proteome</keyword>
<protein>
    <submittedName>
        <fullName evidence="3">Uncharacterized protein</fullName>
    </submittedName>
</protein>
<keyword evidence="2" id="KW-0472">Membrane</keyword>